<dbReference type="eggNOG" id="COG5443">
    <property type="taxonomic scope" value="Bacteria"/>
</dbReference>
<keyword evidence="3" id="KW-0694">RNA-binding</keyword>
<dbReference type="Pfam" id="PF07378">
    <property type="entry name" value="FlbT"/>
    <property type="match status" value="1"/>
</dbReference>
<dbReference type="InterPro" id="IPR009967">
    <property type="entry name" value="Flagellum_FlbT"/>
</dbReference>
<keyword evidence="4" id="KW-0966">Cell projection</keyword>
<name>A0A062VI64_9PROT</name>
<evidence type="ECO:0000313" key="4">
    <source>
        <dbReference type="EMBL" id="KDA00173.1"/>
    </source>
</evidence>
<reference evidence="4 5" key="1">
    <citation type="journal article" date="2014" name="Antonie Van Leeuwenhoek">
        <title>Hyphomonas beringensis sp. nov. and Hyphomonas chukchiensis sp. nov., isolated from surface seawater of the Bering Sea and Chukchi Sea.</title>
        <authorList>
            <person name="Li C."/>
            <person name="Lai Q."/>
            <person name="Li G."/>
            <person name="Dong C."/>
            <person name="Wang J."/>
            <person name="Liao Y."/>
            <person name="Shao Z."/>
        </authorList>
    </citation>
    <scope>NUCLEOTIDE SEQUENCE [LARGE SCALE GENOMIC DNA]</scope>
    <source>
        <strain evidence="4 5">PS728</strain>
    </source>
</reference>
<dbReference type="GO" id="GO:1902209">
    <property type="term" value="P:negative regulation of bacterial-type flagellum assembly"/>
    <property type="evidence" value="ECO:0007669"/>
    <property type="project" value="InterPro"/>
</dbReference>
<sequence>MPLKLSLKPGETFVVNGAVVRNGDRRGVLLLETQARILREKDILAPSAVSTPAERAYFAVMQMYLLGEVDGPLYTQTAEALAGLLADMPDAREDVLQISADVVAGDLYKALSRCRKLMPALGTEAA</sequence>
<gene>
    <name evidence="4" type="primary">flbT</name>
    <name evidence="4" type="ORF">HPO_02127</name>
</gene>
<dbReference type="NCBIfam" id="NF001995">
    <property type="entry name" value="PRK00794.1-1"/>
    <property type="match status" value="1"/>
</dbReference>
<comment type="caution">
    <text evidence="4">The sequence shown here is derived from an EMBL/GenBank/DDBJ whole genome shotgun (WGS) entry which is preliminary data.</text>
</comment>
<keyword evidence="4" id="KW-0969">Cilium</keyword>
<dbReference type="GO" id="GO:0006402">
    <property type="term" value="P:mRNA catabolic process"/>
    <property type="evidence" value="ECO:0007669"/>
    <property type="project" value="InterPro"/>
</dbReference>
<dbReference type="Proteomes" id="UP000027100">
    <property type="component" value="Unassembled WGS sequence"/>
</dbReference>
<protein>
    <submittedName>
        <fullName evidence="4">Flagellar biosynthesis repressor FlbT</fullName>
    </submittedName>
</protein>
<keyword evidence="5" id="KW-1185">Reference proteome</keyword>
<organism evidence="4 5">
    <name type="scientific">Hyphomonas polymorpha PS728</name>
    <dbReference type="NCBI Taxonomy" id="1280954"/>
    <lineage>
        <taxon>Bacteria</taxon>
        <taxon>Pseudomonadati</taxon>
        <taxon>Pseudomonadota</taxon>
        <taxon>Alphaproteobacteria</taxon>
        <taxon>Hyphomonadales</taxon>
        <taxon>Hyphomonadaceae</taxon>
        <taxon>Hyphomonas</taxon>
    </lineage>
</organism>
<dbReference type="OrthoDB" id="8561314at2"/>
<proteinExistence type="predicted"/>
<dbReference type="GO" id="GO:0044781">
    <property type="term" value="P:bacterial-type flagellum organization"/>
    <property type="evidence" value="ECO:0007669"/>
    <property type="project" value="UniProtKB-KW"/>
</dbReference>
<keyword evidence="4" id="KW-0282">Flagellum</keyword>
<dbReference type="PATRIC" id="fig|1280954.3.peg.436"/>
<keyword evidence="1" id="KW-0678">Repressor</keyword>
<dbReference type="STRING" id="1280954.HPO_02127"/>
<dbReference type="EMBL" id="ARYM01000002">
    <property type="protein sequence ID" value="KDA00173.1"/>
    <property type="molecule type" value="Genomic_DNA"/>
</dbReference>
<dbReference type="GO" id="GO:0048027">
    <property type="term" value="F:mRNA 5'-UTR binding"/>
    <property type="evidence" value="ECO:0007669"/>
    <property type="project" value="InterPro"/>
</dbReference>
<dbReference type="AlphaFoldDB" id="A0A062VI64"/>
<dbReference type="RefSeq" id="WP_035593919.1">
    <property type="nucleotide sequence ID" value="NZ_ARYM01000002.1"/>
</dbReference>
<evidence type="ECO:0000256" key="2">
    <source>
        <dbReference type="ARBA" id="ARBA00022795"/>
    </source>
</evidence>
<accession>A0A062VI64</accession>
<keyword evidence="2" id="KW-1005">Bacterial flagellum biogenesis</keyword>
<evidence type="ECO:0000256" key="1">
    <source>
        <dbReference type="ARBA" id="ARBA00022491"/>
    </source>
</evidence>
<evidence type="ECO:0000256" key="3">
    <source>
        <dbReference type="ARBA" id="ARBA00022884"/>
    </source>
</evidence>
<evidence type="ECO:0000313" key="5">
    <source>
        <dbReference type="Proteomes" id="UP000027100"/>
    </source>
</evidence>